<evidence type="ECO:0000313" key="6">
    <source>
        <dbReference type="Proteomes" id="UP000193411"/>
    </source>
</evidence>
<keyword evidence="6" id="KW-1185">Reference proteome</keyword>
<comment type="similarity">
    <text evidence="1">Belongs to the eukaryotic ribosomal protein eL34 family.</text>
</comment>
<dbReference type="PROSITE" id="PS01145">
    <property type="entry name" value="RIBOSOMAL_L34E"/>
    <property type="match status" value="1"/>
</dbReference>
<dbReference type="STRING" id="765915.A0A1Y2HI97"/>
<evidence type="ECO:0000313" key="5">
    <source>
        <dbReference type="EMBL" id="ORZ33601.1"/>
    </source>
</evidence>
<organism evidence="5 6">
    <name type="scientific">Catenaria anguillulae PL171</name>
    <dbReference type="NCBI Taxonomy" id="765915"/>
    <lineage>
        <taxon>Eukaryota</taxon>
        <taxon>Fungi</taxon>
        <taxon>Fungi incertae sedis</taxon>
        <taxon>Blastocladiomycota</taxon>
        <taxon>Blastocladiomycetes</taxon>
        <taxon>Blastocladiales</taxon>
        <taxon>Catenariaceae</taxon>
        <taxon>Catenaria</taxon>
    </lineage>
</organism>
<dbReference type="GO" id="GO:0006412">
    <property type="term" value="P:translation"/>
    <property type="evidence" value="ECO:0007669"/>
    <property type="project" value="InterPro"/>
</dbReference>
<dbReference type="GO" id="GO:0003735">
    <property type="term" value="F:structural constituent of ribosome"/>
    <property type="evidence" value="ECO:0007669"/>
    <property type="project" value="InterPro"/>
</dbReference>
<evidence type="ECO:0000256" key="4">
    <source>
        <dbReference type="SAM" id="MobiDB-lite"/>
    </source>
</evidence>
<keyword evidence="2 5" id="KW-0689">Ribosomal protein</keyword>
<name>A0A1Y2HI97_9FUNG</name>
<dbReference type="PRINTS" id="PR01250">
    <property type="entry name" value="RIBOSOMALL34"/>
</dbReference>
<evidence type="ECO:0000256" key="2">
    <source>
        <dbReference type="ARBA" id="ARBA00022980"/>
    </source>
</evidence>
<dbReference type="GO" id="GO:0005840">
    <property type="term" value="C:ribosome"/>
    <property type="evidence" value="ECO:0007669"/>
    <property type="project" value="UniProtKB-KW"/>
</dbReference>
<dbReference type="InterPro" id="IPR038562">
    <property type="entry name" value="Ribosomal_eL34_C_sf"/>
</dbReference>
<dbReference type="OrthoDB" id="277449at2759"/>
<dbReference type="InterPro" id="IPR018065">
    <property type="entry name" value="Ribosomal_eL34_CS"/>
</dbReference>
<proteinExistence type="inferred from homology"/>
<sequence length="136" mass="15125">MVQRLQYRRRLSYNTKSNKVRVVKTPGGKLVYHYELKKAGSPTSTNLRGTSAHPALRPRKYATLSKRQKTVSRTYGGSRCAHCVRERILRAFLIEEQKIVKKVLKAAQAQAAAEAKPKKAAAKKPAGKKVAAAPKK</sequence>
<evidence type="ECO:0000256" key="1">
    <source>
        <dbReference type="ARBA" id="ARBA00009875"/>
    </source>
</evidence>
<gene>
    <name evidence="5" type="ORF">BCR44DRAFT_1501059</name>
</gene>
<feature type="region of interest" description="Disordered" evidence="4">
    <location>
        <begin position="113"/>
        <end position="136"/>
    </location>
</feature>
<dbReference type="GO" id="GO:1990904">
    <property type="term" value="C:ribonucleoprotein complex"/>
    <property type="evidence" value="ECO:0007669"/>
    <property type="project" value="UniProtKB-KW"/>
</dbReference>
<keyword evidence="3" id="KW-0687">Ribonucleoprotein</keyword>
<dbReference type="EMBL" id="MCFL01000034">
    <property type="protein sequence ID" value="ORZ33601.1"/>
    <property type="molecule type" value="Genomic_DNA"/>
</dbReference>
<protein>
    <submittedName>
        <fullName evidence="5">Ribosomal protein L34e-domain-containing protein</fullName>
    </submittedName>
</protein>
<dbReference type="Proteomes" id="UP000193411">
    <property type="component" value="Unassembled WGS sequence"/>
</dbReference>
<dbReference type="Gene3D" id="6.20.370.70">
    <property type="match status" value="1"/>
</dbReference>
<reference evidence="5 6" key="1">
    <citation type="submission" date="2016-07" db="EMBL/GenBank/DDBJ databases">
        <title>Pervasive Adenine N6-methylation of Active Genes in Fungi.</title>
        <authorList>
            <consortium name="DOE Joint Genome Institute"/>
            <person name="Mondo S.J."/>
            <person name="Dannebaum R.O."/>
            <person name="Kuo R.C."/>
            <person name="Labutti K."/>
            <person name="Haridas S."/>
            <person name="Kuo A."/>
            <person name="Salamov A."/>
            <person name="Ahrendt S.R."/>
            <person name="Lipzen A."/>
            <person name="Sullivan W."/>
            <person name="Andreopoulos W.B."/>
            <person name="Clum A."/>
            <person name="Lindquist E."/>
            <person name="Daum C."/>
            <person name="Ramamoorthy G.K."/>
            <person name="Gryganskyi A."/>
            <person name="Culley D."/>
            <person name="Magnuson J.K."/>
            <person name="James T.Y."/>
            <person name="O'Malley M.A."/>
            <person name="Stajich J.E."/>
            <person name="Spatafora J.W."/>
            <person name="Visel A."/>
            <person name="Grigoriev I.V."/>
        </authorList>
    </citation>
    <scope>NUCLEOTIDE SEQUENCE [LARGE SCALE GENOMIC DNA]</scope>
    <source>
        <strain evidence="5 6">PL171</strain>
    </source>
</reference>
<dbReference type="AlphaFoldDB" id="A0A1Y2HI97"/>
<dbReference type="PANTHER" id="PTHR10759">
    <property type="entry name" value="60S RIBOSOMAL PROTEIN L34"/>
    <property type="match status" value="1"/>
</dbReference>
<comment type="caution">
    <text evidence="5">The sequence shown here is derived from an EMBL/GenBank/DDBJ whole genome shotgun (WGS) entry which is preliminary data.</text>
</comment>
<accession>A0A1Y2HI97</accession>
<evidence type="ECO:0000256" key="3">
    <source>
        <dbReference type="ARBA" id="ARBA00023274"/>
    </source>
</evidence>
<dbReference type="Gene3D" id="6.20.340.10">
    <property type="match status" value="1"/>
</dbReference>
<dbReference type="InterPro" id="IPR008195">
    <property type="entry name" value="Ribosomal_eL34"/>
</dbReference>
<feature type="compositionally biased region" description="Basic residues" evidence="4">
    <location>
        <begin position="118"/>
        <end position="127"/>
    </location>
</feature>
<dbReference type="Pfam" id="PF01199">
    <property type="entry name" value="Ribosomal_L34e"/>
    <property type="match status" value="1"/>
</dbReference>